<dbReference type="SUPFAM" id="SSF53067">
    <property type="entry name" value="Actin-like ATPase domain"/>
    <property type="match status" value="1"/>
</dbReference>
<dbReference type="EMBL" id="QGKU01000052">
    <property type="protein sequence ID" value="PWR01345.1"/>
    <property type="molecule type" value="Genomic_DNA"/>
</dbReference>
<dbReference type="GO" id="GO:0005829">
    <property type="term" value="C:cytosol"/>
    <property type="evidence" value="ECO:0007669"/>
    <property type="project" value="TreeGrafter"/>
</dbReference>
<protein>
    <submittedName>
        <fullName evidence="2">tRNA (Adenosine(37)-N6)-threonylcarbamoyltransferase complex dimerization subunit type 1 TsaB</fullName>
    </submittedName>
</protein>
<dbReference type="NCBIfam" id="TIGR03725">
    <property type="entry name" value="T6A_YeaZ"/>
    <property type="match status" value="1"/>
</dbReference>
<dbReference type="Gene3D" id="3.30.420.40">
    <property type="match status" value="2"/>
</dbReference>
<dbReference type="GO" id="GO:0002949">
    <property type="term" value="P:tRNA threonylcarbamoyladenosine modification"/>
    <property type="evidence" value="ECO:0007669"/>
    <property type="project" value="InterPro"/>
</dbReference>
<keyword evidence="3" id="KW-1185">Reference proteome</keyword>
<dbReference type="RefSeq" id="WP_109812954.1">
    <property type="nucleotide sequence ID" value="NZ_QGKU01000052.1"/>
</dbReference>
<dbReference type="Pfam" id="PF00814">
    <property type="entry name" value="TsaD"/>
    <property type="match status" value="1"/>
</dbReference>
<gene>
    <name evidence="2" type="primary">tsaB</name>
    <name evidence="2" type="ORF">DKT77_17435</name>
</gene>
<feature type="domain" description="Gcp-like" evidence="1">
    <location>
        <begin position="37"/>
        <end position="127"/>
    </location>
</feature>
<reference evidence="2 3" key="1">
    <citation type="submission" date="2018-05" db="EMBL/GenBank/DDBJ databases">
        <title>Rhodobacteraceae gen. nov., sp. nov. isolated from sea water.</title>
        <authorList>
            <person name="Ren Y."/>
        </authorList>
    </citation>
    <scope>NUCLEOTIDE SEQUENCE [LARGE SCALE GENOMIC DNA]</scope>
    <source>
        <strain evidence="2 3">TG-679</strain>
    </source>
</reference>
<organism evidence="2 3">
    <name type="scientific">Meridianimarinicoccus roseus</name>
    <dbReference type="NCBI Taxonomy" id="2072018"/>
    <lineage>
        <taxon>Bacteria</taxon>
        <taxon>Pseudomonadati</taxon>
        <taxon>Pseudomonadota</taxon>
        <taxon>Alphaproteobacteria</taxon>
        <taxon>Rhodobacterales</taxon>
        <taxon>Paracoccaceae</taxon>
        <taxon>Meridianimarinicoccus</taxon>
    </lineage>
</organism>
<dbReference type="PANTHER" id="PTHR11735">
    <property type="entry name" value="TRNA N6-ADENOSINE THREONYLCARBAMOYLTRANSFERASE"/>
    <property type="match status" value="1"/>
</dbReference>
<comment type="caution">
    <text evidence="2">The sequence shown here is derived from an EMBL/GenBank/DDBJ whole genome shotgun (WGS) entry which is preliminary data.</text>
</comment>
<dbReference type="InterPro" id="IPR022496">
    <property type="entry name" value="T6A_TsaB"/>
</dbReference>
<evidence type="ECO:0000313" key="3">
    <source>
        <dbReference type="Proteomes" id="UP000245680"/>
    </source>
</evidence>
<dbReference type="Proteomes" id="UP000245680">
    <property type="component" value="Unassembled WGS sequence"/>
</dbReference>
<dbReference type="InterPro" id="IPR000905">
    <property type="entry name" value="Gcp-like_dom"/>
</dbReference>
<dbReference type="GO" id="GO:0016740">
    <property type="term" value="F:transferase activity"/>
    <property type="evidence" value="ECO:0007669"/>
    <property type="project" value="UniProtKB-KW"/>
</dbReference>
<dbReference type="AlphaFoldDB" id="A0A2V2L837"/>
<name>A0A2V2L837_9RHOB</name>
<evidence type="ECO:0000259" key="1">
    <source>
        <dbReference type="Pfam" id="PF00814"/>
    </source>
</evidence>
<accession>A0A2V2L837</accession>
<proteinExistence type="predicted"/>
<sequence>MTPEPSRLVLAFDTAGPYVCAAVLRGPDVLAHTIEDLSRGQAERLMPLLEETLAAAGVGWDALDLLGVGIGPGNFTGIRISVAAARGLALALERPAIGVSGLDAQAADLPRPCLATVAARRGGIYVQLHDTDPGIFHPPALLAEDALNGALFPRGIPVTGDGAEALAARTGGPVLAPTPLAIGIARLALLRADEAPGRPTPLYLRAADAAPARDRPPPILE</sequence>
<evidence type="ECO:0000313" key="2">
    <source>
        <dbReference type="EMBL" id="PWR01345.1"/>
    </source>
</evidence>
<dbReference type="PANTHER" id="PTHR11735:SF11">
    <property type="entry name" value="TRNA THREONYLCARBAMOYLADENOSINE BIOSYNTHESIS PROTEIN TSAB"/>
    <property type="match status" value="1"/>
</dbReference>
<dbReference type="InterPro" id="IPR043129">
    <property type="entry name" value="ATPase_NBD"/>
</dbReference>
<dbReference type="OrthoDB" id="9809995at2"/>
<keyword evidence="2" id="KW-0808">Transferase</keyword>